<evidence type="ECO:0000256" key="11">
    <source>
        <dbReference type="SAM" id="Phobius"/>
    </source>
</evidence>
<keyword evidence="3" id="KW-0589">Pheromone response</keyword>
<reference evidence="12 13" key="1">
    <citation type="journal article" date="2023" name="G3 (Bethesda)">
        <title>A chromosome-level genome assembly of Zasmidium syzygii isolated from banana leaves.</title>
        <authorList>
            <person name="van Westerhoven A.C."/>
            <person name="Mehrabi R."/>
            <person name="Talebi R."/>
            <person name="Steentjes M.B.F."/>
            <person name="Corcolon B."/>
            <person name="Chong P.A."/>
            <person name="Kema G.H.J."/>
            <person name="Seidl M.F."/>
        </authorList>
    </citation>
    <scope>NUCLEOTIDE SEQUENCE [LARGE SCALE GENOMIC DNA]</scope>
    <source>
        <strain evidence="12 13">P124</strain>
    </source>
</reference>
<dbReference type="PANTHER" id="PTHR28097">
    <property type="entry name" value="PHEROMONE A FACTOR RECEPTOR"/>
    <property type="match status" value="1"/>
</dbReference>
<evidence type="ECO:0000256" key="2">
    <source>
        <dbReference type="ARBA" id="ARBA00011085"/>
    </source>
</evidence>
<evidence type="ECO:0000256" key="3">
    <source>
        <dbReference type="ARBA" id="ARBA00022507"/>
    </source>
</evidence>
<keyword evidence="5 11" id="KW-1133">Transmembrane helix</keyword>
<evidence type="ECO:0000256" key="6">
    <source>
        <dbReference type="ARBA" id="ARBA00023040"/>
    </source>
</evidence>
<sequence>MASPQDQDALSRPYPTAIVFATFSLLITILIIPPLIQHYRNRNIGATVVVTGVTIANFLNFLNAVIWPNDDIENWFSGVGLCDIEVKFYILIQTLVPAGLACILRALAKVMDTDNTGWMRTTAQRRRAYAIDLTLCVFLPSLQMIFHYIVQPQRYYIFGISGCVPPSDSSWLAFLLLLVPPLIWVVIDGVYAVLIVIRLLKYRLTFNTLLANSNTNKSRFLRLYLICCICVVGLIPTEVYILLRNRITNLLSYSWQETHHPTDYSWDSAILVPSHGGLVYDRILWAVGGVLVFFFFGFGRDAFKMYREGLLAIGMGRVFPSLKEGNQNSSQHRGSITGTISTVSSKAKLLFKRKESPGTFTDSMASTSDSSSPRKMSFLETIRESPRPGRPPMQQKSGPFAGIGSFFKRSKTPSPTDQDPFILTNVTGNGNFLSSVSAEPVSPTTHMRSQSLGDVMVMKEVRQASETAETLPSKMYEGV</sequence>
<keyword evidence="8" id="KW-0675">Receptor</keyword>
<evidence type="ECO:0000313" key="13">
    <source>
        <dbReference type="Proteomes" id="UP001305779"/>
    </source>
</evidence>
<keyword evidence="13" id="KW-1185">Reference proteome</keyword>
<dbReference type="CDD" id="cd14966">
    <property type="entry name" value="7tmD_STE3"/>
    <property type="match status" value="1"/>
</dbReference>
<keyword evidence="6" id="KW-0297">G-protein coupled receptor</keyword>
<feature type="transmembrane region" description="Helical" evidence="11">
    <location>
        <begin position="88"/>
        <end position="108"/>
    </location>
</feature>
<dbReference type="Proteomes" id="UP001305779">
    <property type="component" value="Unassembled WGS sequence"/>
</dbReference>
<evidence type="ECO:0008006" key="14">
    <source>
        <dbReference type="Google" id="ProtNLM"/>
    </source>
</evidence>
<feature type="transmembrane region" description="Helical" evidence="11">
    <location>
        <begin position="129"/>
        <end position="150"/>
    </location>
</feature>
<gene>
    <name evidence="12" type="ORF">PRZ48_006802</name>
</gene>
<comment type="similarity">
    <text evidence="2">Belongs to the G-protein coupled receptor 4 family.</text>
</comment>
<dbReference type="EMBL" id="JAXOVC010000005">
    <property type="protein sequence ID" value="KAK4500996.1"/>
    <property type="molecule type" value="Genomic_DNA"/>
</dbReference>
<evidence type="ECO:0000256" key="5">
    <source>
        <dbReference type="ARBA" id="ARBA00022989"/>
    </source>
</evidence>
<dbReference type="InterPro" id="IPR001499">
    <property type="entry name" value="GPCR_STE3"/>
</dbReference>
<evidence type="ECO:0000256" key="7">
    <source>
        <dbReference type="ARBA" id="ARBA00023136"/>
    </source>
</evidence>
<dbReference type="PANTHER" id="PTHR28097:SF1">
    <property type="entry name" value="PHEROMONE A FACTOR RECEPTOR"/>
    <property type="match status" value="1"/>
</dbReference>
<keyword evidence="9" id="KW-0807">Transducer</keyword>
<dbReference type="PRINTS" id="PR00899">
    <property type="entry name" value="GPCRSTE3"/>
</dbReference>
<name>A0ABR0EIC5_ZASCE</name>
<feature type="region of interest" description="Disordered" evidence="10">
    <location>
        <begin position="383"/>
        <end position="420"/>
    </location>
</feature>
<evidence type="ECO:0000256" key="4">
    <source>
        <dbReference type="ARBA" id="ARBA00022692"/>
    </source>
</evidence>
<feature type="transmembrane region" description="Helical" evidence="11">
    <location>
        <begin position="283"/>
        <end position="303"/>
    </location>
</feature>
<accession>A0ABR0EIC5</accession>
<organism evidence="12 13">
    <name type="scientific">Zasmidium cellare</name>
    <name type="common">Wine cellar mold</name>
    <name type="synonym">Racodium cellare</name>
    <dbReference type="NCBI Taxonomy" id="395010"/>
    <lineage>
        <taxon>Eukaryota</taxon>
        <taxon>Fungi</taxon>
        <taxon>Dikarya</taxon>
        <taxon>Ascomycota</taxon>
        <taxon>Pezizomycotina</taxon>
        <taxon>Dothideomycetes</taxon>
        <taxon>Dothideomycetidae</taxon>
        <taxon>Mycosphaerellales</taxon>
        <taxon>Mycosphaerellaceae</taxon>
        <taxon>Zasmidium</taxon>
    </lineage>
</organism>
<comment type="caution">
    <text evidence="12">The sequence shown here is derived from an EMBL/GenBank/DDBJ whole genome shotgun (WGS) entry which is preliminary data.</text>
</comment>
<protein>
    <recommendedName>
        <fullName evidence="14">Pheromone receptor</fullName>
    </recommendedName>
</protein>
<evidence type="ECO:0000256" key="9">
    <source>
        <dbReference type="ARBA" id="ARBA00023224"/>
    </source>
</evidence>
<evidence type="ECO:0000256" key="10">
    <source>
        <dbReference type="SAM" id="MobiDB-lite"/>
    </source>
</evidence>
<comment type="subcellular location">
    <subcellularLocation>
        <location evidence="1">Membrane</location>
        <topology evidence="1">Multi-pass membrane protein</topology>
    </subcellularLocation>
</comment>
<evidence type="ECO:0000256" key="8">
    <source>
        <dbReference type="ARBA" id="ARBA00023170"/>
    </source>
</evidence>
<feature type="transmembrane region" description="Helical" evidence="11">
    <location>
        <begin position="170"/>
        <end position="200"/>
    </location>
</feature>
<feature type="transmembrane region" description="Helical" evidence="11">
    <location>
        <begin position="221"/>
        <end position="243"/>
    </location>
</feature>
<dbReference type="Pfam" id="PF02076">
    <property type="entry name" value="STE3"/>
    <property type="match status" value="1"/>
</dbReference>
<feature type="transmembrane region" description="Helical" evidence="11">
    <location>
        <begin position="14"/>
        <end position="32"/>
    </location>
</feature>
<feature type="transmembrane region" description="Helical" evidence="11">
    <location>
        <begin position="44"/>
        <end position="68"/>
    </location>
</feature>
<keyword evidence="4 11" id="KW-0812">Transmembrane</keyword>
<evidence type="ECO:0000313" key="12">
    <source>
        <dbReference type="EMBL" id="KAK4500996.1"/>
    </source>
</evidence>
<proteinExistence type="inferred from homology"/>
<keyword evidence="7 11" id="KW-0472">Membrane</keyword>
<evidence type="ECO:0000256" key="1">
    <source>
        <dbReference type="ARBA" id="ARBA00004141"/>
    </source>
</evidence>